<evidence type="ECO:0000256" key="2">
    <source>
        <dbReference type="RuleBase" id="RU003749"/>
    </source>
</evidence>
<evidence type="ECO:0000256" key="1">
    <source>
        <dbReference type="ARBA" id="ARBA00009013"/>
    </source>
</evidence>
<dbReference type="GO" id="GO:0043856">
    <property type="term" value="F:anti-sigma factor antagonist activity"/>
    <property type="evidence" value="ECO:0007669"/>
    <property type="project" value="InterPro"/>
</dbReference>
<dbReference type="RefSeq" id="WP_075085200.1">
    <property type="nucleotide sequence ID" value="NZ_CP042912.1"/>
</dbReference>
<dbReference type="InterPro" id="IPR003658">
    <property type="entry name" value="Anti-sigma_ant"/>
</dbReference>
<proteinExistence type="inferred from homology"/>
<evidence type="ECO:0000313" key="4">
    <source>
        <dbReference type="EMBL" id="QEG20868.1"/>
    </source>
</evidence>
<accession>A0A5B9P3A0</accession>
<dbReference type="Gene3D" id="3.30.750.24">
    <property type="entry name" value="STAS domain"/>
    <property type="match status" value="1"/>
</dbReference>
<dbReference type="PANTHER" id="PTHR33495">
    <property type="entry name" value="ANTI-SIGMA FACTOR ANTAGONIST TM_1081-RELATED-RELATED"/>
    <property type="match status" value="1"/>
</dbReference>
<dbReference type="KEGG" id="mff:MFFC18_07190"/>
<dbReference type="EMBL" id="CP042912">
    <property type="protein sequence ID" value="QEG20868.1"/>
    <property type="molecule type" value="Genomic_DNA"/>
</dbReference>
<name>A0A5B9P3A0_9BACT</name>
<feature type="domain" description="STAS" evidence="3">
    <location>
        <begin position="27"/>
        <end position="120"/>
    </location>
</feature>
<dbReference type="NCBIfam" id="TIGR00377">
    <property type="entry name" value="ant_ant_sig"/>
    <property type="match status" value="1"/>
</dbReference>
<dbReference type="OrthoDB" id="287590at2"/>
<dbReference type="CDD" id="cd07043">
    <property type="entry name" value="STAS_anti-anti-sigma_factors"/>
    <property type="match status" value="1"/>
</dbReference>
<dbReference type="InterPro" id="IPR002645">
    <property type="entry name" value="STAS_dom"/>
</dbReference>
<dbReference type="SUPFAM" id="SSF52091">
    <property type="entry name" value="SpoIIaa-like"/>
    <property type="match status" value="1"/>
</dbReference>
<evidence type="ECO:0000259" key="3">
    <source>
        <dbReference type="PROSITE" id="PS50801"/>
    </source>
</evidence>
<dbReference type="STRING" id="980251.GCA_001642875_02982"/>
<dbReference type="Pfam" id="PF01740">
    <property type="entry name" value="STAS"/>
    <property type="match status" value="1"/>
</dbReference>
<dbReference type="InterPro" id="IPR036513">
    <property type="entry name" value="STAS_dom_sf"/>
</dbReference>
<organism evidence="4 5">
    <name type="scientific">Mariniblastus fucicola</name>
    <dbReference type="NCBI Taxonomy" id="980251"/>
    <lineage>
        <taxon>Bacteria</taxon>
        <taxon>Pseudomonadati</taxon>
        <taxon>Planctomycetota</taxon>
        <taxon>Planctomycetia</taxon>
        <taxon>Pirellulales</taxon>
        <taxon>Pirellulaceae</taxon>
        <taxon>Mariniblastus</taxon>
    </lineage>
</organism>
<comment type="similarity">
    <text evidence="1 2">Belongs to the anti-sigma-factor antagonist family.</text>
</comment>
<gene>
    <name evidence="4" type="primary">btrV</name>
    <name evidence="4" type="ORF">MFFC18_07190</name>
</gene>
<keyword evidence="5" id="KW-1185">Reference proteome</keyword>
<reference evidence="4 5" key="1">
    <citation type="submission" date="2019-08" db="EMBL/GenBank/DDBJ databases">
        <title>Deep-cultivation of Planctomycetes and their phenomic and genomic characterization uncovers novel biology.</title>
        <authorList>
            <person name="Wiegand S."/>
            <person name="Jogler M."/>
            <person name="Boedeker C."/>
            <person name="Pinto D."/>
            <person name="Vollmers J."/>
            <person name="Rivas-Marin E."/>
            <person name="Kohn T."/>
            <person name="Peeters S.H."/>
            <person name="Heuer A."/>
            <person name="Rast P."/>
            <person name="Oberbeckmann S."/>
            <person name="Bunk B."/>
            <person name="Jeske O."/>
            <person name="Meyerdierks A."/>
            <person name="Storesund J.E."/>
            <person name="Kallscheuer N."/>
            <person name="Luecker S."/>
            <person name="Lage O.M."/>
            <person name="Pohl T."/>
            <person name="Merkel B.J."/>
            <person name="Hornburger P."/>
            <person name="Mueller R.-W."/>
            <person name="Bruemmer F."/>
            <person name="Labrenz M."/>
            <person name="Spormann A.M."/>
            <person name="Op den Camp H."/>
            <person name="Overmann J."/>
            <person name="Amann R."/>
            <person name="Jetten M.S.M."/>
            <person name="Mascher T."/>
            <person name="Medema M.H."/>
            <person name="Devos D.P."/>
            <person name="Kaster A.-K."/>
            <person name="Ovreas L."/>
            <person name="Rohde M."/>
            <person name="Galperin M.Y."/>
            <person name="Jogler C."/>
        </authorList>
    </citation>
    <scope>NUCLEOTIDE SEQUENCE [LARGE SCALE GENOMIC DNA]</scope>
    <source>
        <strain evidence="4 5">FC18</strain>
    </source>
</reference>
<dbReference type="PROSITE" id="PS50801">
    <property type="entry name" value="STAS"/>
    <property type="match status" value="1"/>
</dbReference>
<protein>
    <recommendedName>
        <fullName evidence="2">Anti-sigma factor antagonist</fullName>
    </recommendedName>
</protein>
<dbReference type="PANTHER" id="PTHR33495:SF2">
    <property type="entry name" value="ANTI-SIGMA FACTOR ANTAGONIST TM_1081-RELATED"/>
    <property type="match status" value="1"/>
</dbReference>
<dbReference type="Proteomes" id="UP000322214">
    <property type="component" value="Chromosome"/>
</dbReference>
<sequence>MSENLECLELDKVETVAVVKFRDKKVMDPSRIEQMGRELLDLADDEENERLLINFDNVSFFSSAAINKLIVLEKQVRAKGGKLRLCNLRPEVRDLFSYTSLDQMFQIDQEQVESIEALTN</sequence>
<evidence type="ECO:0000313" key="5">
    <source>
        <dbReference type="Proteomes" id="UP000322214"/>
    </source>
</evidence>
<dbReference type="AlphaFoldDB" id="A0A5B9P3A0"/>